<comment type="cofactor">
    <cofactor evidence="1 12">
        <name>pyridoxal 5'-phosphate</name>
        <dbReference type="ChEBI" id="CHEBI:597326"/>
    </cofactor>
</comment>
<dbReference type="Proteomes" id="UP000252733">
    <property type="component" value="Unassembled WGS sequence"/>
</dbReference>
<comment type="caution">
    <text evidence="13">The sequence shown here is derived from an EMBL/GenBank/DDBJ whole genome shotgun (WGS) entry which is preliminary data.</text>
</comment>
<dbReference type="PANTHER" id="PTHR42743:SF11">
    <property type="entry name" value="AMINODEOXYCHORISMATE LYASE"/>
    <property type="match status" value="1"/>
</dbReference>
<dbReference type="PROSITE" id="PS00770">
    <property type="entry name" value="AA_TRANSFER_CLASS_4"/>
    <property type="match status" value="1"/>
</dbReference>
<name>A0A368VED9_9BACT</name>
<keyword evidence="14" id="KW-1185">Reference proteome</keyword>
<accession>A0A368VED9</accession>
<dbReference type="Gene3D" id="3.20.10.10">
    <property type="entry name" value="D-amino Acid Aminotransferase, subunit A, domain 2"/>
    <property type="match status" value="1"/>
</dbReference>
<evidence type="ECO:0000256" key="9">
    <source>
        <dbReference type="ARBA" id="ARBA00048798"/>
    </source>
</evidence>
<dbReference type="RefSeq" id="WP_114436393.1">
    <property type="nucleotide sequence ID" value="NZ_QPIZ01000003.1"/>
</dbReference>
<protein>
    <recommendedName>
        <fullName evidence="6">branched-chain-amino-acid transaminase</fullName>
        <ecNumber evidence="6">2.6.1.42</ecNumber>
    </recommendedName>
</protein>
<dbReference type="InterPro" id="IPR001544">
    <property type="entry name" value="Aminotrans_IV"/>
</dbReference>
<evidence type="ECO:0000256" key="8">
    <source>
        <dbReference type="ARBA" id="ARBA00048212"/>
    </source>
</evidence>
<sequence length="254" mass="29056">MSNNKIRELYEVFRVQEKVGLFLEDHMERLFSGAEKAGIKLNFESATIENYLKKFLLKENVDCGNIRLSVYFDSDTGEVQSHKASVIPHSYPTQEQYQNGVSCSLLFSERDNPGTKIANTTLRNNANKLIKYHNVFEVLLVNHQKEITEGSRSNVFFILNNQLHTAPDEWVLPGIARKKILKTARDLQIQVHYSALPYDKIKEVEAAFITGTSPRVLPIKNIEGFNLKADHPIIQQLTKGFSKLIIDYINSHLH</sequence>
<evidence type="ECO:0000256" key="1">
    <source>
        <dbReference type="ARBA" id="ARBA00001933"/>
    </source>
</evidence>
<evidence type="ECO:0000313" key="14">
    <source>
        <dbReference type="Proteomes" id="UP000252733"/>
    </source>
</evidence>
<evidence type="ECO:0000256" key="6">
    <source>
        <dbReference type="ARBA" id="ARBA00013053"/>
    </source>
</evidence>
<dbReference type="GO" id="GO:0046394">
    <property type="term" value="P:carboxylic acid biosynthetic process"/>
    <property type="evidence" value="ECO:0007669"/>
    <property type="project" value="UniProtKB-ARBA"/>
</dbReference>
<comment type="pathway">
    <text evidence="3">Amino-acid biosynthesis; L-valine biosynthesis; L-valine from pyruvate: step 4/4.</text>
</comment>
<keyword evidence="13" id="KW-0032">Aminotransferase</keyword>
<dbReference type="InterPro" id="IPR050571">
    <property type="entry name" value="Class-IV_PLP-Dep_Aminotrnsfr"/>
</dbReference>
<keyword evidence="13" id="KW-0808">Transferase</keyword>
<evidence type="ECO:0000313" key="13">
    <source>
        <dbReference type="EMBL" id="RCW38595.1"/>
    </source>
</evidence>
<dbReference type="EMBL" id="QPIZ01000003">
    <property type="protein sequence ID" value="RCW38595.1"/>
    <property type="molecule type" value="Genomic_DNA"/>
</dbReference>
<comment type="catalytic activity">
    <reaction evidence="10">
        <text>L-leucine + 2-oxoglutarate = 4-methyl-2-oxopentanoate + L-glutamate</text>
        <dbReference type="Rhea" id="RHEA:18321"/>
        <dbReference type="ChEBI" id="CHEBI:16810"/>
        <dbReference type="ChEBI" id="CHEBI:17865"/>
        <dbReference type="ChEBI" id="CHEBI:29985"/>
        <dbReference type="ChEBI" id="CHEBI:57427"/>
        <dbReference type="EC" id="2.6.1.42"/>
    </reaction>
</comment>
<evidence type="ECO:0000256" key="5">
    <source>
        <dbReference type="ARBA" id="ARBA00009320"/>
    </source>
</evidence>
<evidence type="ECO:0000256" key="7">
    <source>
        <dbReference type="ARBA" id="ARBA00022898"/>
    </source>
</evidence>
<dbReference type="Pfam" id="PF01063">
    <property type="entry name" value="Aminotran_4"/>
    <property type="match status" value="1"/>
</dbReference>
<dbReference type="Gene3D" id="3.30.470.10">
    <property type="match status" value="1"/>
</dbReference>
<dbReference type="CDD" id="cd00449">
    <property type="entry name" value="PLPDE_IV"/>
    <property type="match status" value="1"/>
</dbReference>
<comment type="catalytic activity">
    <reaction evidence="9">
        <text>L-isoleucine + 2-oxoglutarate = (S)-3-methyl-2-oxopentanoate + L-glutamate</text>
        <dbReference type="Rhea" id="RHEA:24801"/>
        <dbReference type="ChEBI" id="CHEBI:16810"/>
        <dbReference type="ChEBI" id="CHEBI:29985"/>
        <dbReference type="ChEBI" id="CHEBI:35146"/>
        <dbReference type="ChEBI" id="CHEBI:58045"/>
        <dbReference type="EC" id="2.6.1.42"/>
    </reaction>
</comment>
<evidence type="ECO:0000256" key="2">
    <source>
        <dbReference type="ARBA" id="ARBA00004824"/>
    </source>
</evidence>
<evidence type="ECO:0000256" key="11">
    <source>
        <dbReference type="RuleBase" id="RU004106"/>
    </source>
</evidence>
<dbReference type="GO" id="GO:0004084">
    <property type="term" value="F:branched-chain-amino-acid transaminase activity"/>
    <property type="evidence" value="ECO:0007669"/>
    <property type="project" value="UniProtKB-EC"/>
</dbReference>
<dbReference type="PANTHER" id="PTHR42743">
    <property type="entry name" value="AMINO-ACID AMINOTRANSFERASE"/>
    <property type="match status" value="1"/>
</dbReference>
<dbReference type="GO" id="GO:0005829">
    <property type="term" value="C:cytosol"/>
    <property type="evidence" value="ECO:0007669"/>
    <property type="project" value="TreeGrafter"/>
</dbReference>
<reference evidence="13 14" key="1">
    <citation type="submission" date="2018-07" db="EMBL/GenBank/DDBJ databases">
        <title>Freshwater and sediment microbial communities from various areas in North America, analyzing microbe dynamics in response to fracking.</title>
        <authorList>
            <person name="Lamendella R."/>
        </authorList>
    </citation>
    <scope>NUCLEOTIDE SEQUENCE [LARGE SCALE GENOMIC DNA]</scope>
    <source>
        <strain evidence="13 14">160A</strain>
    </source>
</reference>
<evidence type="ECO:0000256" key="12">
    <source>
        <dbReference type="RuleBase" id="RU004516"/>
    </source>
</evidence>
<dbReference type="InterPro" id="IPR036038">
    <property type="entry name" value="Aminotransferase-like"/>
</dbReference>
<comment type="similarity">
    <text evidence="5 11">Belongs to the class-IV pyridoxal-phosphate-dependent aminotransferase family.</text>
</comment>
<organism evidence="13 14">
    <name type="scientific">Marinilabilia salmonicolor</name>
    <dbReference type="NCBI Taxonomy" id="989"/>
    <lineage>
        <taxon>Bacteria</taxon>
        <taxon>Pseudomonadati</taxon>
        <taxon>Bacteroidota</taxon>
        <taxon>Bacteroidia</taxon>
        <taxon>Marinilabiliales</taxon>
        <taxon>Marinilabiliaceae</taxon>
        <taxon>Marinilabilia</taxon>
    </lineage>
</organism>
<dbReference type="InterPro" id="IPR018300">
    <property type="entry name" value="Aminotrans_IV_CS"/>
</dbReference>
<gene>
    <name evidence="13" type="ORF">DFO77_10360</name>
</gene>
<proteinExistence type="inferred from homology"/>
<comment type="catalytic activity">
    <reaction evidence="8">
        <text>L-valine + 2-oxoglutarate = 3-methyl-2-oxobutanoate + L-glutamate</text>
        <dbReference type="Rhea" id="RHEA:24813"/>
        <dbReference type="ChEBI" id="CHEBI:11851"/>
        <dbReference type="ChEBI" id="CHEBI:16810"/>
        <dbReference type="ChEBI" id="CHEBI:29985"/>
        <dbReference type="ChEBI" id="CHEBI:57762"/>
        <dbReference type="EC" id="2.6.1.42"/>
    </reaction>
</comment>
<dbReference type="AlphaFoldDB" id="A0A368VED9"/>
<evidence type="ECO:0000256" key="4">
    <source>
        <dbReference type="ARBA" id="ARBA00005072"/>
    </source>
</evidence>
<dbReference type="InterPro" id="IPR043132">
    <property type="entry name" value="BCAT-like_C"/>
</dbReference>
<keyword evidence="7 12" id="KW-0663">Pyridoxal phosphate</keyword>
<evidence type="ECO:0000256" key="10">
    <source>
        <dbReference type="ARBA" id="ARBA00049229"/>
    </source>
</evidence>
<dbReference type="InterPro" id="IPR043131">
    <property type="entry name" value="BCAT-like_N"/>
</dbReference>
<comment type="pathway">
    <text evidence="4">Amino-acid biosynthesis; L-leucine biosynthesis; L-leucine from 3-methyl-2-oxobutanoate: step 4/4.</text>
</comment>
<evidence type="ECO:0000256" key="3">
    <source>
        <dbReference type="ARBA" id="ARBA00004931"/>
    </source>
</evidence>
<dbReference type="SUPFAM" id="SSF56752">
    <property type="entry name" value="D-aminoacid aminotransferase-like PLP-dependent enzymes"/>
    <property type="match status" value="1"/>
</dbReference>
<dbReference type="EC" id="2.6.1.42" evidence="6"/>
<comment type="pathway">
    <text evidence="2">Amino-acid biosynthesis; L-isoleucine biosynthesis; L-isoleucine from 2-oxobutanoate: step 4/4.</text>
</comment>